<evidence type="ECO:0000313" key="2">
    <source>
        <dbReference type="Proteomes" id="UP000308600"/>
    </source>
</evidence>
<dbReference type="EMBL" id="ML208328">
    <property type="protein sequence ID" value="TFK69578.1"/>
    <property type="molecule type" value="Genomic_DNA"/>
</dbReference>
<protein>
    <submittedName>
        <fullName evidence="1">Argonaute-like protein</fullName>
    </submittedName>
</protein>
<keyword evidence="2" id="KW-1185">Reference proteome</keyword>
<name>A0ACD3AUC0_9AGAR</name>
<accession>A0ACD3AUC0</accession>
<organism evidence="1 2">
    <name type="scientific">Pluteus cervinus</name>
    <dbReference type="NCBI Taxonomy" id="181527"/>
    <lineage>
        <taxon>Eukaryota</taxon>
        <taxon>Fungi</taxon>
        <taxon>Dikarya</taxon>
        <taxon>Basidiomycota</taxon>
        <taxon>Agaricomycotina</taxon>
        <taxon>Agaricomycetes</taxon>
        <taxon>Agaricomycetidae</taxon>
        <taxon>Agaricales</taxon>
        <taxon>Pluteineae</taxon>
        <taxon>Pluteaceae</taxon>
        <taxon>Pluteus</taxon>
    </lineage>
</organism>
<proteinExistence type="predicted"/>
<sequence>MPPRSNPKPKATGGGSRPGPARGGPGGGGAGRGGGGIGLASTPSAGHITTVGVRRPGYGSGGNEVDVLINAYPVTIPQANIHHYDVIEPDVARRIKVLLVRQLQDAVAPEVFSPKVAYDGEKNIFAARELSIGSGRFDVSLPNPRASSRPPKVYQIRLTKVQTINPELLQRFSEGTQSQDNAVQTAITALNVVVRMAPLDLAANPASTSKTNYAFDARSIYVNNEVKAIGGGIELWRGYFQSIRPSIGRMIINVDIATATMYKPGPLISLILEFLGQNNVSVLAPNQLQERQRSSISRFLSGLEIITPHTETGREKGKERPKKIKKATREGADALMFTDKEGKQVSVASYFRKLNMPLRYPNLFCVDVGRGGAIPLELCVVPPGRIMKKEVPTELKKAVLDFATKKPKERLQSIEQGLPVLRYTQSEYIGQFGMQINTSGGPLRVKARVLAPPALLYNPKSRVKKVVPRDGAWNMVDKQFYDPKRINRWVIVVYSPKQRFNDTHVANMVQGLQAAASKVGMVIEEKNPICRWENGQANIGQQLLNAGKACFDKNNKAGGPDLIIAVLPDNVQDFYNAVKHFGDIKQGVATQCLRSSKAFRANEQYWMNVLLKVNVKLGGMNLIPEATPVSPIQSIPTLIIGADVAHPPPGLEEAASYTSVVGNVDSNAVRYIANIQVQKGRVEIIEDLKEMVKYLITSYKSYQGAVEKKPPTSGPKRIIFYRDGVSEGQFQHVLDQELPMIKAACEETKTDAKITLIIVGKRHHIRFIPVNAQLTDDARRGNCAAGTVIDRGIGHPTEFDYYLLSHGALLGTSRPSHYSVLYDENRFTADSIHALSFALCHVYARATRSVSIPAPVYYADIVCARAKIHFDPSSVEASETGTLDSSQLASALEAKKKAFRPLHPTQANRMYFS</sequence>
<evidence type="ECO:0000313" key="1">
    <source>
        <dbReference type="EMBL" id="TFK69578.1"/>
    </source>
</evidence>
<gene>
    <name evidence="1" type="ORF">BDN72DRAFT_608133</name>
</gene>
<reference evidence="1 2" key="1">
    <citation type="journal article" date="2019" name="Nat. Ecol. Evol.">
        <title>Megaphylogeny resolves global patterns of mushroom evolution.</title>
        <authorList>
            <person name="Varga T."/>
            <person name="Krizsan K."/>
            <person name="Foldi C."/>
            <person name="Dima B."/>
            <person name="Sanchez-Garcia M."/>
            <person name="Sanchez-Ramirez S."/>
            <person name="Szollosi G.J."/>
            <person name="Szarkandi J.G."/>
            <person name="Papp V."/>
            <person name="Albert L."/>
            <person name="Andreopoulos W."/>
            <person name="Angelini C."/>
            <person name="Antonin V."/>
            <person name="Barry K.W."/>
            <person name="Bougher N.L."/>
            <person name="Buchanan P."/>
            <person name="Buyck B."/>
            <person name="Bense V."/>
            <person name="Catcheside P."/>
            <person name="Chovatia M."/>
            <person name="Cooper J."/>
            <person name="Damon W."/>
            <person name="Desjardin D."/>
            <person name="Finy P."/>
            <person name="Geml J."/>
            <person name="Haridas S."/>
            <person name="Hughes K."/>
            <person name="Justo A."/>
            <person name="Karasinski D."/>
            <person name="Kautmanova I."/>
            <person name="Kiss B."/>
            <person name="Kocsube S."/>
            <person name="Kotiranta H."/>
            <person name="LaButti K.M."/>
            <person name="Lechner B.E."/>
            <person name="Liimatainen K."/>
            <person name="Lipzen A."/>
            <person name="Lukacs Z."/>
            <person name="Mihaltcheva S."/>
            <person name="Morgado L.N."/>
            <person name="Niskanen T."/>
            <person name="Noordeloos M.E."/>
            <person name="Ohm R.A."/>
            <person name="Ortiz-Santana B."/>
            <person name="Ovrebo C."/>
            <person name="Racz N."/>
            <person name="Riley R."/>
            <person name="Savchenko A."/>
            <person name="Shiryaev A."/>
            <person name="Soop K."/>
            <person name="Spirin V."/>
            <person name="Szebenyi C."/>
            <person name="Tomsovsky M."/>
            <person name="Tulloss R.E."/>
            <person name="Uehling J."/>
            <person name="Grigoriev I.V."/>
            <person name="Vagvolgyi C."/>
            <person name="Papp T."/>
            <person name="Martin F.M."/>
            <person name="Miettinen O."/>
            <person name="Hibbett D.S."/>
            <person name="Nagy L.G."/>
        </authorList>
    </citation>
    <scope>NUCLEOTIDE SEQUENCE [LARGE SCALE GENOMIC DNA]</scope>
    <source>
        <strain evidence="1 2">NL-1719</strain>
    </source>
</reference>
<dbReference type="Proteomes" id="UP000308600">
    <property type="component" value="Unassembled WGS sequence"/>
</dbReference>